<dbReference type="EMBL" id="FNUC01000001">
    <property type="protein sequence ID" value="SED68253.1"/>
    <property type="molecule type" value="Genomic_DNA"/>
</dbReference>
<evidence type="ECO:0000313" key="3">
    <source>
        <dbReference type="Proteomes" id="UP000181980"/>
    </source>
</evidence>
<name>A0A1H5CNP1_9ACTN</name>
<proteinExistence type="predicted"/>
<organism evidence="2 3">
    <name type="scientific">Jiangella alba</name>
    <dbReference type="NCBI Taxonomy" id="561176"/>
    <lineage>
        <taxon>Bacteria</taxon>
        <taxon>Bacillati</taxon>
        <taxon>Actinomycetota</taxon>
        <taxon>Actinomycetes</taxon>
        <taxon>Jiangellales</taxon>
        <taxon>Jiangellaceae</taxon>
        <taxon>Jiangella</taxon>
    </lineage>
</organism>
<evidence type="ECO:0000259" key="1">
    <source>
        <dbReference type="Pfam" id="PF01636"/>
    </source>
</evidence>
<dbReference type="InterPro" id="IPR011009">
    <property type="entry name" value="Kinase-like_dom_sf"/>
</dbReference>
<dbReference type="OrthoDB" id="4570396at2"/>
<reference evidence="3" key="1">
    <citation type="submission" date="2016-10" db="EMBL/GenBank/DDBJ databases">
        <authorList>
            <person name="Varghese N."/>
            <person name="Submissions S."/>
        </authorList>
    </citation>
    <scope>NUCLEOTIDE SEQUENCE [LARGE SCALE GENOMIC DNA]</scope>
    <source>
        <strain evidence="3">DSM 45237</strain>
    </source>
</reference>
<gene>
    <name evidence="2" type="ORF">SAMN04488561_0253</name>
</gene>
<dbReference type="RefSeq" id="WP_069111258.1">
    <property type="nucleotide sequence ID" value="NZ_FNUC01000001.1"/>
</dbReference>
<dbReference type="SUPFAM" id="SSF56112">
    <property type="entry name" value="Protein kinase-like (PK-like)"/>
    <property type="match status" value="1"/>
</dbReference>
<dbReference type="STRING" id="561176.SAMN04488561_0253"/>
<dbReference type="Proteomes" id="UP000181980">
    <property type="component" value="Unassembled WGS sequence"/>
</dbReference>
<evidence type="ECO:0000313" key="2">
    <source>
        <dbReference type="EMBL" id="SED68253.1"/>
    </source>
</evidence>
<dbReference type="Pfam" id="PF01636">
    <property type="entry name" value="APH"/>
    <property type="match status" value="1"/>
</dbReference>
<feature type="domain" description="Aminoglycoside phosphotransferase" evidence="1">
    <location>
        <begin position="50"/>
        <end position="218"/>
    </location>
</feature>
<protein>
    <submittedName>
        <fullName evidence="2">Phosphotransferase enzyme family protein</fullName>
    </submittedName>
</protein>
<dbReference type="GO" id="GO:0016740">
    <property type="term" value="F:transferase activity"/>
    <property type="evidence" value="ECO:0007669"/>
    <property type="project" value="UniProtKB-KW"/>
</dbReference>
<keyword evidence="3" id="KW-1185">Reference proteome</keyword>
<sequence length="306" mass="32815">MGVDDLPGWLPGFCHDRLGNEPAELLFEARSISVVFGLRLIGGAEVVVKARTADPRIAACVAAQAALADAGFPCPRPLTEVVEVGWLMVHAEAHWPGGDRLGGDGPAVAVRYAEVYAALMAGLADVDVAPPLPNPRWARWDHTDGGVWPAIGFLDKRDQRVVPGFVLDTAVRVRRRLLASGLPPVLGHADFEAQNLRWRGGDLWVVHDWDSLAWQPEAALVGAASGAFASAGPPTLAPVDSSAAFLDTYQSRRGRAFTAEELEVAWAASLWTAAHNARWETLHGTVPLSGSALLDQRAERLRRANA</sequence>
<accession>A0A1H5CNP1</accession>
<dbReference type="AlphaFoldDB" id="A0A1H5CNP1"/>
<dbReference type="InterPro" id="IPR002575">
    <property type="entry name" value="Aminoglycoside_PTrfase"/>
</dbReference>
<keyword evidence="2" id="KW-0808">Transferase</keyword>